<evidence type="ECO:0000256" key="8">
    <source>
        <dbReference type="ARBA" id="ARBA00022777"/>
    </source>
</evidence>
<dbReference type="InterPro" id="IPR001611">
    <property type="entry name" value="Leu-rich_rpt"/>
</dbReference>
<dbReference type="Gene3D" id="3.80.10.10">
    <property type="entry name" value="Ribonuclease Inhibitor"/>
    <property type="match status" value="1"/>
</dbReference>
<dbReference type="FunFam" id="3.80.10.10:FF:000041">
    <property type="entry name" value="LRR receptor-like serine/threonine-protein kinase ERECTA"/>
    <property type="match status" value="1"/>
</dbReference>
<organism evidence="14 15">
    <name type="scientific">Oryza meyeriana var. granulata</name>
    <dbReference type="NCBI Taxonomy" id="110450"/>
    <lineage>
        <taxon>Eukaryota</taxon>
        <taxon>Viridiplantae</taxon>
        <taxon>Streptophyta</taxon>
        <taxon>Embryophyta</taxon>
        <taxon>Tracheophyta</taxon>
        <taxon>Spermatophyta</taxon>
        <taxon>Magnoliopsida</taxon>
        <taxon>Liliopsida</taxon>
        <taxon>Poales</taxon>
        <taxon>Poaceae</taxon>
        <taxon>BOP clade</taxon>
        <taxon>Oryzoideae</taxon>
        <taxon>Oryzeae</taxon>
        <taxon>Oryzinae</taxon>
        <taxon>Oryza</taxon>
        <taxon>Oryza meyeriana</taxon>
    </lineage>
</organism>
<dbReference type="SUPFAM" id="SSF52058">
    <property type="entry name" value="L domain-like"/>
    <property type="match status" value="1"/>
</dbReference>
<evidence type="ECO:0000256" key="2">
    <source>
        <dbReference type="ARBA" id="ARBA00012513"/>
    </source>
</evidence>
<feature type="compositionally biased region" description="Pro residues" evidence="12">
    <location>
        <begin position="204"/>
        <end position="214"/>
    </location>
</feature>
<dbReference type="OrthoDB" id="1436446at2759"/>
<keyword evidence="5" id="KW-0808">Transferase</keyword>
<comment type="catalytic activity">
    <reaction evidence="10">
        <text>L-threonyl-[protein] + ATP = O-phospho-L-threonyl-[protein] + ADP + H(+)</text>
        <dbReference type="Rhea" id="RHEA:46608"/>
        <dbReference type="Rhea" id="RHEA-COMP:11060"/>
        <dbReference type="Rhea" id="RHEA-COMP:11605"/>
        <dbReference type="ChEBI" id="CHEBI:15378"/>
        <dbReference type="ChEBI" id="CHEBI:30013"/>
        <dbReference type="ChEBI" id="CHEBI:30616"/>
        <dbReference type="ChEBI" id="CHEBI:61977"/>
        <dbReference type="ChEBI" id="CHEBI:456216"/>
        <dbReference type="EC" id="2.7.11.1"/>
    </reaction>
</comment>
<comment type="subcellular location">
    <subcellularLocation>
        <location evidence="1">Membrane</location>
    </subcellularLocation>
</comment>
<dbReference type="InterPro" id="IPR032675">
    <property type="entry name" value="LRR_dom_sf"/>
</dbReference>
<evidence type="ECO:0000256" key="6">
    <source>
        <dbReference type="ARBA" id="ARBA00022729"/>
    </source>
</evidence>
<sequence>MGAHSAAAALFTGVLAFATLVRCNTEGDILYEQRQSWKDPNNGFGVSRSIRRLHGNNLTGTIPQSLGNLTNLIRLELQKNSLSGSIPASLGNIKTLEFLRLNGNSLTGTVPLEVLSLVLVGNLTEMCRLALTKLRKIFACKNDAGNNLDGTVGSTGLRGQAEDHRLRPRSGLVFEHTMGNGSGKGDLKLRFHLSRDASGSLGRPLPPRALPPPQTSTYAQPCRCFSTLRATSAKSERE</sequence>
<keyword evidence="9" id="KW-0325">Glycoprotein</keyword>
<keyword evidence="6 13" id="KW-0732">Signal</keyword>
<evidence type="ECO:0000256" key="5">
    <source>
        <dbReference type="ARBA" id="ARBA00022679"/>
    </source>
</evidence>
<evidence type="ECO:0000313" key="15">
    <source>
        <dbReference type="Proteomes" id="UP000479710"/>
    </source>
</evidence>
<evidence type="ECO:0000256" key="7">
    <source>
        <dbReference type="ARBA" id="ARBA00022737"/>
    </source>
</evidence>
<keyword evidence="15" id="KW-1185">Reference proteome</keyword>
<evidence type="ECO:0000256" key="13">
    <source>
        <dbReference type="SAM" id="SignalP"/>
    </source>
</evidence>
<keyword evidence="7" id="KW-0677">Repeat</keyword>
<feature type="region of interest" description="Disordered" evidence="12">
    <location>
        <begin position="198"/>
        <end position="218"/>
    </location>
</feature>
<dbReference type="GO" id="GO:0004674">
    <property type="term" value="F:protein serine/threonine kinase activity"/>
    <property type="evidence" value="ECO:0007669"/>
    <property type="project" value="UniProtKB-KW"/>
</dbReference>
<evidence type="ECO:0000313" key="14">
    <source>
        <dbReference type="EMBL" id="KAF0894855.1"/>
    </source>
</evidence>
<proteinExistence type="predicted"/>
<dbReference type="Proteomes" id="UP000479710">
    <property type="component" value="Unassembled WGS sequence"/>
</dbReference>
<keyword evidence="4" id="KW-0433">Leucine-rich repeat</keyword>
<evidence type="ECO:0000256" key="4">
    <source>
        <dbReference type="ARBA" id="ARBA00022614"/>
    </source>
</evidence>
<dbReference type="GO" id="GO:0016020">
    <property type="term" value="C:membrane"/>
    <property type="evidence" value="ECO:0007669"/>
    <property type="project" value="UniProtKB-SubCell"/>
</dbReference>
<evidence type="ECO:0000256" key="12">
    <source>
        <dbReference type="SAM" id="MobiDB-lite"/>
    </source>
</evidence>
<keyword evidence="3" id="KW-0723">Serine/threonine-protein kinase</keyword>
<comment type="catalytic activity">
    <reaction evidence="11">
        <text>L-seryl-[protein] + ATP = O-phospho-L-seryl-[protein] + ADP + H(+)</text>
        <dbReference type="Rhea" id="RHEA:17989"/>
        <dbReference type="Rhea" id="RHEA-COMP:9863"/>
        <dbReference type="Rhea" id="RHEA-COMP:11604"/>
        <dbReference type="ChEBI" id="CHEBI:15378"/>
        <dbReference type="ChEBI" id="CHEBI:29999"/>
        <dbReference type="ChEBI" id="CHEBI:30616"/>
        <dbReference type="ChEBI" id="CHEBI:83421"/>
        <dbReference type="ChEBI" id="CHEBI:456216"/>
        <dbReference type="EC" id="2.7.11.1"/>
    </reaction>
</comment>
<keyword evidence="8" id="KW-0418">Kinase</keyword>
<comment type="caution">
    <text evidence="14">The sequence shown here is derived from an EMBL/GenBank/DDBJ whole genome shotgun (WGS) entry which is preliminary data.</text>
</comment>
<dbReference type="EC" id="2.7.11.1" evidence="2"/>
<reference evidence="14 15" key="1">
    <citation type="submission" date="2019-11" db="EMBL/GenBank/DDBJ databases">
        <title>Whole genome sequence of Oryza granulata.</title>
        <authorList>
            <person name="Li W."/>
        </authorList>
    </citation>
    <scope>NUCLEOTIDE SEQUENCE [LARGE SCALE GENOMIC DNA]</scope>
    <source>
        <strain evidence="15">cv. Menghai</strain>
        <tissue evidence="14">Leaf</tissue>
    </source>
</reference>
<evidence type="ECO:0000256" key="10">
    <source>
        <dbReference type="ARBA" id="ARBA00047899"/>
    </source>
</evidence>
<feature type="signal peptide" evidence="13">
    <location>
        <begin position="1"/>
        <end position="23"/>
    </location>
</feature>
<protein>
    <recommendedName>
        <fullName evidence="2">non-specific serine/threonine protein kinase</fullName>
        <ecNumber evidence="2">2.7.11.1</ecNumber>
    </recommendedName>
</protein>
<gene>
    <name evidence="14" type="ORF">E2562_004867</name>
</gene>
<feature type="chain" id="PRO_5026167442" description="non-specific serine/threonine protein kinase" evidence="13">
    <location>
        <begin position="24"/>
        <end position="238"/>
    </location>
</feature>
<dbReference type="AlphaFoldDB" id="A0A6G1C2H2"/>
<evidence type="ECO:0000256" key="9">
    <source>
        <dbReference type="ARBA" id="ARBA00023180"/>
    </source>
</evidence>
<name>A0A6G1C2H2_9ORYZ</name>
<evidence type="ECO:0000256" key="11">
    <source>
        <dbReference type="ARBA" id="ARBA00048679"/>
    </source>
</evidence>
<dbReference type="PANTHER" id="PTHR47988">
    <property type="entry name" value="SOMATIC EMBRYOGENESIS RECEPTOR KINASE 1"/>
    <property type="match status" value="1"/>
</dbReference>
<evidence type="ECO:0000256" key="1">
    <source>
        <dbReference type="ARBA" id="ARBA00004370"/>
    </source>
</evidence>
<dbReference type="EMBL" id="SPHZ02000010">
    <property type="protein sequence ID" value="KAF0894855.1"/>
    <property type="molecule type" value="Genomic_DNA"/>
</dbReference>
<accession>A0A6G1C2H2</accession>
<evidence type="ECO:0000256" key="3">
    <source>
        <dbReference type="ARBA" id="ARBA00022527"/>
    </source>
</evidence>
<dbReference type="Pfam" id="PF00560">
    <property type="entry name" value="LRR_1"/>
    <property type="match status" value="3"/>
</dbReference>